<dbReference type="Gene3D" id="3.40.109.10">
    <property type="entry name" value="NADH Oxidase"/>
    <property type="match status" value="1"/>
</dbReference>
<gene>
    <name evidence="1" type="ORF">PNBC_07730</name>
</gene>
<accession>A0A167EVC1</accession>
<dbReference type="OrthoDB" id="9801593at2"/>
<evidence type="ECO:0008006" key="3">
    <source>
        <dbReference type="Google" id="ProtNLM"/>
    </source>
</evidence>
<dbReference type="Proteomes" id="UP000077134">
    <property type="component" value="Unassembled WGS sequence"/>
</dbReference>
<dbReference type="STRING" id="1763538.LPB68_15290"/>
<dbReference type="RefSeq" id="WP_068656878.1">
    <property type="nucleotide sequence ID" value="NZ_CP017770.1"/>
</dbReference>
<dbReference type="KEGG" id="pcx:LPB68_15290"/>
<proteinExistence type="predicted"/>
<comment type="caution">
    <text evidence="1">The sequence shown here is derived from an EMBL/GenBank/DDBJ whole genome shotgun (WGS) entry which is preliminary data.</text>
</comment>
<organism evidence="1 2">
    <name type="scientific">Paenibacillus crassostreae</name>
    <dbReference type="NCBI Taxonomy" id="1763538"/>
    <lineage>
        <taxon>Bacteria</taxon>
        <taxon>Bacillati</taxon>
        <taxon>Bacillota</taxon>
        <taxon>Bacilli</taxon>
        <taxon>Bacillales</taxon>
        <taxon>Paenibacillaceae</taxon>
        <taxon>Paenibacillus</taxon>
    </lineage>
</organism>
<dbReference type="GO" id="GO:0016491">
    <property type="term" value="F:oxidoreductase activity"/>
    <property type="evidence" value="ECO:0007669"/>
    <property type="project" value="InterPro"/>
</dbReference>
<evidence type="ECO:0000313" key="2">
    <source>
        <dbReference type="Proteomes" id="UP000077134"/>
    </source>
</evidence>
<sequence>MQENYIGWHSNINFNHDPNLDVLIRLRMKMLKSLFTRMNIEETSDKHYYTTERYGLTTSEMDNHPFVVELLMGLSKHQEKVKPFIDYEAMKALSREQDGPEVYVLSLNQTTFKYELFYCSINKFEVERVKEVKLEVWKKCFEAIHLQKIETGVVFITASIPRSIKLFGEHSYRINLLEGGRLTERLAMCVYRDGWELQPLMTFNDQLTKDLLEIDGQYGVVISCLIIDRKENNG</sequence>
<keyword evidence="2" id="KW-1185">Reference proteome</keyword>
<name>A0A167EVC1_9BACL</name>
<dbReference type="EMBL" id="LSFN01000006">
    <property type="protein sequence ID" value="OAB75914.1"/>
    <property type="molecule type" value="Genomic_DNA"/>
</dbReference>
<evidence type="ECO:0000313" key="1">
    <source>
        <dbReference type="EMBL" id="OAB75914.1"/>
    </source>
</evidence>
<dbReference type="AlphaFoldDB" id="A0A167EVC1"/>
<dbReference type="InterPro" id="IPR000415">
    <property type="entry name" value="Nitroreductase-like"/>
</dbReference>
<reference evidence="1 2" key="1">
    <citation type="submission" date="2016-02" db="EMBL/GenBank/DDBJ databases">
        <title>Paenibacillus sp. LPB0068, isolated from Crassostrea gigas.</title>
        <authorList>
            <person name="Shin S.-K."/>
            <person name="Yi H."/>
        </authorList>
    </citation>
    <scope>NUCLEOTIDE SEQUENCE [LARGE SCALE GENOMIC DNA]</scope>
    <source>
        <strain evidence="1 2">LPB0068</strain>
    </source>
</reference>
<protein>
    <recommendedName>
        <fullName evidence="3">Nitroreductase domain-containing protein</fullName>
    </recommendedName>
</protein>